<comment type="caution">
    <text evidence="1">The sequence shown here is derived from an EMBL/GenBank/DDBJ whole genome shotgun (WGS) entry which is preliminary data.</text>
</comment>
<evidence type="ECO:0000313" key="2">
    <source>
        <dbReference type="Proteomes" id="UP001565927"/>
    </source>
</evidence>
<proteinExistence type="predicted"/>
<sequence>MSSQDTAWMDAGWLHLATAVAATTSGREHLERERLEAADAGQDATVARLDSALARGELLMSAASARDAELRNRHGALHRVRDVRRLGSR</sequence>
<keyword evidence="2" id="KW-1185">Reference proteome</keyword>
<name>A0ABV4H4Q1_9ACTN</name>
<dbReference type="EMBL" id="JBGFTU010000023">
    <property type="protein sequence ID" value="MEZ0166544.1"/>
    <property type="molecule type" value="Genomic_DNA"/>
</dbReference>
<organism evidence="1 2">
    <name type="scientific">Kineococcus halophytocola</name>
    <dbReference type="NCBI Taxonomy" id="3234027"/>
    <lineage>
        <taxon>Bacteria</taxon>
        <taxon>Bacillati</taxon>
        <taxon>Actinomycetota</taxon>
        <taxon>Actinomycetes</taxon>
        <taxon>Kineosporiales</taxon>
        <taxon>Kineosporiaceae</taxon>
        <taxon>Kineococcus</taxon>
    </lineage>
</organism>
<protein>
    <submittedName>
        <fullName evidence="1">Uncharacterized protein</fullName>
    </submittedName>
</protein>
<accession>A0ABV4H4Q1</accession>
<dbReference type="RefSeq" id="WP_370442761.1">
    <property type="nucleotide sequence ID" value="NZ_JBGFTU010000023.1"/>
</dbReference>
<evidence type="ECO:0000313" key="1">
    <source>
        <dbReference type="EMBL" id="MEZ0166544.1"/>
    </source>
</evidence>
<reference evidence="1 2" key="1">
    <citation type="submission" date="2024-07" db="EMBL/GenBank/DDBJ databases">
        <authorList>
            <person name="Thanompreechachai J."/>
            <person name="Duangmal K."/>
        </authorList>
    </citation>
    <scope>NUCLEOTIDE SEQUENCE [LARGE SCALE GENOMIC DNA]</scope>
    <source>
        <strain evidence="1 2">LSe6-4</strain>
    </source>
</reference>
<dbReference type="Proteomes" id="UP001565927">
    <property type="component" value="Unassembled WGS sequence"/>
</dbReference>
<gene>
    <name evidence="1" type="ORF">AB2L27_17435</name>
</gene>